<feature type="region of interest" description="Disordered" evidence="3">
    <location>
        <begin position="150"/>
        <end position="217"/>
    </location>
</feature>
<feature type="compositionally biased region" description="Polar residues" evidence="3">
    <location>
        <begin position="23"/>
        <end position="37"/>
    </location>
</feature>
<keyword evidence="1" id="KW-0106">Calcium</keyword>
<feature type="compositionally biased region" description="Polar residues" evidence="3">
    <location>
        <begin position="1"/>
        <end position="16"/>
    </location>
</feature>
<evidence type="ECO:0000313" key="7">
    <source>
        <dbReference type="Proteomes" id="UP000789572"/>
    </source>
</evidence>
<dbReference type="EMBL" id="CAJVPJ010000271">
    <property type="protein sequence ID" value="CAG8504487.1"/>
    <property type="molecule type" value="Genomic_DNA"/>
</dbReference>
<dbReference type="SUPFAM" id="SSF47473">
    <property type="entry name" value="EF-hand"/>
    <property type="match status" value="1"/>
</dbReference>
<evidence type="ECO:0000313" key="6">
    <source>
        <dbReference type="EMBL" id="CAG8504487.1"/>
    </source>
</evidence>
<organism evidence="6 7">
    <name type="scientific">Paraglomus occultum</name>
    <dbReference type="NCBI Taxonomy" id="144539"/>
    <lineage>
        <taxon>Eukaryota</taxon>
        <taxon>Fungi</taxon>
        <taxon>Fungi incertae sedis</taxon>
        <taxon>Mucoromycota</taxon>
        <taxon>Glomeromycotina</taxon>
        <taxon>Glomeromycetes</taxon>
        <taxon>Paraglomerales</taxon>
        <taxon>Paraglomeraceae</taxon>
        <taxon>Paraglomus</taxon>
    </lineage>
</organism>
<dbReference type="PROSITE" id="PS00018">
    <property type="entry name" value="EF_HAND_1"/>
    <property type="match status" value="1"/>
</dbReference>
<dbReference type="OrthoDB" id="432685at2759"/>
<feature type="coiled-coil region" evidence="2">
    <location>
        <begin position="260"/>
        <end position="430"/>
    </location>
</feature>
<feature type="compositionally biased region" description="Polar residues" evidence="3">
    <location>
        <begin position="153"/>
        <end position="165"/>
    </location>
</feature>
<comment type="caution">
    <text evidence="6">The sequence shown here is derived from an EMBL/GenBank/DDBJ whole genome shotgun (WGS) entry which is preliminary data.</text>
</comment>
<keyword evidence="4" id="KW-0472">Membrane</keyword>
<accession>A0A9N8ZRL9</accession>
<keyword evidence="4" id="KW-1133">Transmembrane helix</keyword>
<sequence length="709" mass="80474">MDLEVSSSRAESQPSDQPKPPEQQAQNTHDSVRSQLESLFRQHDQDGSGRISCQDLFNTVTVWESKQPKRLLNDEASNMFQQFCTQNPEMEVSVEDVMRLIDGLRPTTVTGPTTSVSTNNDPVTPQQSSVPDRARTTPITKFGKVRSGWARTPYNSSANKNSGITSPDHVLSDEDSMAGNESYTSPSSSGLLGRRRRPFGGRNISGMGAGYPRPIDPDEFDSGTLESRGEYIDGLPVLLEPGDDPAEQLSRLHRHTVELAKRLKESERHLTNVARQHEERIEELQHKLEETKADLQNKKREIQDHKSKEKTNLHQISALEIEIQKIHKNLNGQKQLYNQLKRQYEEQSEEAEKLRDLVRVKEGELANTAKNLSNFTAGEKKWIEERQRLESALAKLEADVALAQQSEVELEQQRTENSVLKETIDKLKLDLDEIRSGKIVDPSMSNLALELEANDHTTLEDEMLQRPKSSRRRKDNVSDQTAVSADGADEELTNIRQSELEQYRHPVDEHSTRKRESRSLRRQAEGNGVRLRDRDVAHNFEALTQELGHQYALIENMIKDQNRPLERRDRRSIEGESTDIAKHSRLSRTSTRTRRRRTPANVEAESEKAEPVVTAASSRALVTRGNMSIAQYNSMVNNTVTFALYTLVVYLFGIITSVFVLDSSQGPIPYADWIPLDMPNDSWTARSLEIILYWLETLLNDGNNMKVPT</sequence>
<dbReference type="Proteomes" id="UP000789572">
    <property type="component" value="Unassembled WGS sequence"/>
</dbReference>
<dbReference type="InterPro" id="IPR011992">
    <property type="entry name" value="EF-hand-dom_pair"/>
</dbReference>
<dbReference type="InterPro" id="IPR018247">
    <property type="entry name" value="EF_Hand_1_Ca_BS"/>
</dbReference>
<name>A0A9N8ZRL9_9GLOM</name>
<proteinExistence type="predicted"/>
<evidence type="ECO:0000259" key="5">
    <source>
        <dbReference type="PROSITE" id="PS50222"/>
    </source>
</evidence>
<feature type="domain" description="EF-hand" evidence="5">
    <location>
        <begin position="31"/>
        <end position="66"/>
    </location>
</feature>
<feature type="region of interest" description="Disordered" evidence="3">
    <location>
        <begin position="1"/>
        <end position="50"/>
    </location>
</feature>
<feature type="compositionally biased region" description="Low complexity" evidence="3">
    <location>
        <begin position="106"/>
        <end position="120"/>
    </location>
</feature>
<dbReference type="InterPro" id="IPR002048">
    <property type="entry name" value="EF_hand_dom"/>
</dbReference>
<feature type="region of interest" description="Disordered" evidence="3">
    <location>
        <begin position="105"/>
        <end position="136"/>
    </location>
</feature>
<evidence type="ECO:0000256" key="3">
    <source>
        <dbReference type="SAM" id="MobiDB-lite"/>
    </source>
</evidence>
<feature type="region of interest" description="Disordered" evidence="3">
    <location>
        <begin position="563"/>
        <end position="609"/>
    </location>
</feature>
<evidence type="ECO:0000256" key="1">
    <source>
        <dbReference type="ARBA" id="ARBA00022837"/>
    </source>
</evidence>
<feature type="compositionally biased region" description="Basic and acidic residues" evidence="3">
    <location>
        <begin position="563"/>
        <end position="582"/>
    </location>
</feature>
<keyword evidence="4" id="KW-0812">Transmembrane</keyword>
<feature type="compositionally biased region" description="Polar residues" evidence="3">
    <location>
        <begin position="121"/>
        <end position="130"/>
    </location>
</feature>
<feature type="compositionally biased region" description="Basic and acidic residues" evidence="3">
    <location>
        <begin position="498"/>
        <end position="511"/>
    </location>
</feature>
<reference evidence="6" key="1">
    <citation type="submission" date="2021-06" db="EMBL/GenBank/DDBJ databases">
        <authorList>
            <person name="Kallberg Y."/>
            <person name="Tangrot J."/>
            <person name="Rosling A."/>
        </authorList>
    </citation>
    <scope>NUCLEOTIDE SEQUENCE</scope>
    <source>
        <strain evidence="6">IA702</strain>
    </source>
</reference>
<keyword evidence="2" id="KW-0175">Coiled coil</keyword>
<feature type="compositionally biased region" description="Basic and acidic residues" evidence="3">
    <location>
        <begin position="517"/>
        <end position="530"/>
    </location>
</feature>
<dbReference type="GO" id="GO:0005509">
    <property type="term" value="F:calcium ion binding"/>
    <property type="evidence" value="ECO:0007669"/>
    <property type="project" value="InterPro"/>
</dbReference>
<feature type="transmembrane region" description="Helical" evidence="4">
    <location>
        <begin position="642"/>
        <end position="661"/>
    </location>
</feature>
<dbReference type="AlphaFoldDB" id="A0A9N8ZRL9"/>
<protein>
    <submittedName>
        <fullName evidence="6">4559_t:CDS:1</fullName>
    </submittedName>
</protein>
<evidence type="ECO:0000256" key="4">
    <source>
        <dbReference type="SAM" id="Phobius"/>
    </source>
</evidence>
<feature type="compositionally biased region" description="Basic residues" evidence="3">
    <location>
        <begin position="583"/>
        <end position="598"/>
    </location>
</feature>
<gene>
    <name evidence="6" type="ORF">POCULU_LOCUS2746</name>
</gene>
<evidence type="ECO:0000256" key="2">
    <source>
        <dbReference type="SAM" id="Coils"/>
    </source>
</evidence>
<feature type="region of interest" description="Disordered" evidence="3">
    <location>
        <begin position="458"/>
        <end position="530"/>
    </location>
</feature>
<dbReference type="PROSITE" id="PS50222">
    <property type="entry name" value="EF_HAND_2"/>
    <property type="match status" value="1"/>
</dbReference>
<keyword evidence="7" id="KW-1185">Reference proteome</keyword>